<evidence type="ECO:0000313" key="3">
    <source>
        <dbReference type="EMBL" id="SFD64708.1"/>
    </source>
</evidence>
<dbReference type="EMBL" id="FOLQ01000006">
    <property type="protein sequence ID" value="SFD64708.1"/>
    <property type="molecule type" value="Genomic_DNA"/>
</dbReference>
<dbReference type="Pfam" id="PF00892">
    <property type="entry name" value="EamA"/>
    <property type="match status" value="2"/>
</dbReference>
<dbReference type="AlphaFoldDB" id="A0A1I1U513"/>
<feature type="transmembrane region" description="Helical" evidence="1">
    <location>
        <begin position="197"/>
        <end position="217"/>
    </location>
</feature>
<evidence type="ECO:0000259" key="2">
    <source>
        <dbReference type="Pfam" id="PF00892"/>
    </source>
</evidence>
<feature type="domain" description="EamA" evidence="2">
    <location>
        <begin position="168"/>
        <end position="310"/>
    </location>
</feature>
<feature type="transmembrane region" description="Helical" evidence="1">
    <location>
        <begin position="237"/>
        <end position="255"/>
    </location>
</feature>
<keyword evidence="1" id="KW-1133">Transmembrane helix</keyword>
<dbReference type="SUPFAM" id="SSF103481">
    <property type="entry name" value="Multidrug resistance efflux transporter EmrE"/>
    <property type="match status" value="2"/>
</dbReference>
<name>A0A1I1U513_9BACT</name>
<feature type="transmembrane region" description="Helical" evidence="1">
    <location>
        <begin position="111"/>
        <end position="131"/>
    </location>
</feature>
<evidence type="ECO:0000313" key="4">
    <source>
        <dbReference type="Proteomes" id="UP000198598"/>
    </source>
</evidence>
<feature type="transmembrane region" description="Helical" evidence="1">
    <location>
        <begin position="56"/>
        <end position="76"/>
    </location>
</feature>
<gene>
    <name evidence="3" type="ORF">SAMN05216167_10688</name>
</gene>
<proteinExistence type="predicted"/>
<feature type="transmembrane region" description="Helical" evidence="1">
    <location>
        <begin position="267"/>
        <end position="288"/>
    </location>
</feature>
<accession>A0A1I1U513</accession>
<feature type="transmembrane region" description="Helical" evidence="1">
    <location>
        <begin position="30"/>
        <end position="50"/>
    </location>
</feature>
<reference evidence="3 4" key="1">
    <citation type="submission" date="2016-10" db="EMBL/GenBank/DDBJ databases">
        <authorList>
            <person name="de Groot N.N."/>
        </authorList>
    </citation>
    <scope>NUCLEOTIDE SEQUENCE [LARGE SCALE GENOMIC DNA]</scope>
    <source>
        <strain evidence="3 4">DSM 26130</strain>
    </source>
</reference>
<feature type="transmembrane region" description="Helical" evidence="1">
    <location>
        <begin position="167"/>
        <end position="185"/>
    </location>
</feature>
<feature type="domain" description="EamA" evidence="2">
    <location>
        <begin position="36"/>
        <end position="159"/>
    </location>
</feature>
<dbReference type="Proteomes" id="UP000198598">
    <property type="component" value="Unassembled WGS sequence"/>
</dbReference>
<feature type="transmembrane region" description="Helical" evidence="1">
    <location>
        <begin position="88"/>
        <end position="105"/>
    </location>
</feature>
<dbReference type="InterPro" id="IPR000620">
    <property type="entry name" value="EamA_dom"/>
</dbReference>
<sequence>MMHDELATIAFIMHHASFTLMVNKPSLTDYLQLHFIVLIWGFTAILGKLLQPLDSSAVVLFRTLLAVAGMGTLLFIRKQSIDVSPADRWRLLGTGAIIALHWVMFFLAARIANVSVCLAGMATSSLWASVLEPLVLRRRVRTIEVVMGAVVMAGLYLIFRFEFDKVVGLAIAVFSAMLSSLFTIINSRFTHKYDALVISFYEMAGAVVGAFALWMAVRAADPLAANHVVQYVPETSIQWLWLLILALVCTVYAYSVGVRLLRKFSPYMAVLTVNLEPVYGILLAVLIFGDSERMTPGFYIGTLVILAAVLAYPFMNRRFTKATLPTTI</sequence>
<organism evidence="3 4">
    <name type="scientific">Spirosoma endophyticum</name>
    <dbReference type="NCBI Taxonomy" id="662367"/>
    <lineage>
        <taxon>Bacteria</taxon>
        <taxon>Pseudomonadati</taxon>
        <taxon>Bacteroidota</taxon>
        <taxon>Cytophagia</taxon>
        <taxon>Cytophagales</taxon>
        <taxon>Cytophagaceae</taxon>
        <taxon>Spirosoma</taxon>
    </lineage>
</organism>
<protein>
    <submittedName>
        <fullName evidence="3">Uncharacterized membrane protein</fullName>
    </submittedName>
</protein>
<feature type="transmembrane region" description="Helical" evidence="1">
    <location>
        <begin position="294"/>
        <end position="315"/>
    </location>
</feature>
<keyword evidence="4" id="KW-1185">Reference proteome</keyword>
<dbReference type="InterPro" id="IPR037185">
    <property type="entry name" value="EmrE-like"/>
</dbReference>
<dbReference type="PANTHER" id="PTHR22911:SF79">
    <property type="entry name" value="MOBA-LIKE NTP TRANSFERASE DOMAIN-CONTAINING PROTEIN"/>
    <property type="match status" value="1"/>
</dbReference>
<feature type="transmembrane region" description="Helical" evidence="1">
    <location>
        <begin position="143"/>
        <end position="161"/>
    </location>
</feature>
<keyword evidence="1" id="KW-0472">Membrane</keyword>
<dbReference type="GO" id="GO:0016020">
    <property type="term" value="C:membrane"/>
    <property type="evidence" value="ECO:0007669"/>
    <property type="project" value="InterPro"/>
</dbReference>
<evidence type="ECO:0000256" key="1">
    <source>
        <dbReference type="SAM" id="Phobius"/>
    </source>
</evidence>
<dbReference type="PANTHER" id="PTHR22911">
    <property type="entry name" value="ACYL-MALONYL CONDENSING ENZYME-RELATED"/>
    <property type="match status" value="1"/>
</dbReference>
<dbReference type="STRING" id="662367.SAMN05216167_10688"/>
<keyword evidence="1" id="KW-0812">Transmembrane</keyword>